<keyword evidence="4 7" id="KW-0812">Transmembrane</keyword>
<keyword evidence="5 7" id="KW-1133">Transmembrane helix</keyword>
<evidence type="ECO:0000313" key="14">
    <source>
        <dbReference type="Proteomes" id="UP000814353"/>
    </source>
</evidence>
<dbReference type="NCBIfam" id="TIGR00254">
    <property type="entry name" value="GGDEF"/>
    <property type="match status" value="1"/>
</dbReference>
<dbReference type="CDD" id="cd00130">
    <property type="entry name" value="PAS"/>
    <property type="match status" value="1"/>
</dbReference>
<dbReference type="Gene3D" id="3.30.70.270">
    <property type="match status" value="1"/>
</dbReference>
<keyword evidence="14" id="KW-1185">Reference proteome</keyword>
<dbReference type="SMART" id="SM00267">
    <property type="entry name" value="GGDEF"/>
    <property type="match status" value="1"/>
</dbReference>
<evidence type="ECO:0000313" key="13">
    <source>
        <dbReference type="Proteomes" id="UP000518091"/>
    </source>
</evidence>
<dbReference type="Gene3D" id="3.30.450.20">
    <property type="entry name" value="PAS domain"/>
    <property type="match status" value="2"/>
</dbReference>
<dbReference type="AlphaFoldDB" id="A0A7V9W1V0"/>
<evidence type="ECO:0000259" key="8">
    <source>
        <dbReference type="PROSITE" id="PS50112"/>
    </source>
</evidence>
<dbReference type="PANTHER" id="PTHR46663">
    <property type="entry name" value="DIGUANYLATE CYCLASE DGCT-RELATED"/>
    <property type="match status" value="1"/>
</dbReference>
<dbReference type="PROSITE" id="PS50112">
    <property type="entry name" value="PAS"/>
    <property type="match status" value="1"/>
</dbReference>
<dbReference type="InterPro" id="IPR000700">
    <property type="entry name" value="PAS-assoc_C"/>
</dbReference>
<dbReference type="InterPro" id="IPR043128">
    <property type="entry name" value="Rev_trsase/Diguanyl_cyclase"/>
</dbReference>
<dbReference type="PROSITE" id="PS50113">
    <property type="entry name" value="PAC"/>
    <property type="match status" value="1"/>
</dbReference>
<dbReference type="Pfam" id="PF08447">
    <property type="entry name" value="PAS_3"/>
    <property type="match status" value="1"/>
</dbReference>
<dbReference type="EMBL" id="JACEFT010000012">
    <property type="protein sequence ID" value="MBA2779503.1"/>
    <property type="molecule type" value="Genomic_DNA"/>
</dbReference>
<evidence type="ECO:0000256" key="4">
    <source>
        <dbReference type="ARBA" id="ARBA00022692"/>
    </source>
</evidence>
<dbReference type="InterPro" id="IPR033479">
    <property type="entry name" value="dCache_1"/>
</dbReference>
<dbReference type="Pfam" id="PF02743">
    <property type="entry name" value="dCache_1"/>
    <property type="match status" value="1"/>
</dbReference>
<evidence type="ECO:0000259" key="9">
    <source>
        <dbReference type="PROSITE" id="PS50113"/>
    </source>
</evidence>
<dbReference type="PANTHER" id="PTHR46663:SF4">
    <property type="entry name" value="DIGUANYLATE CYCLASE DGCT-RELATED"/>
    <property type="match status" value="1"/>
</dbReference>
<feature type="domain" description="PAS" evidence="8">
    <location>
        <begin position="345"/>
        <end position="414"/>
    </location>
</feature>
<comment type="subcellular location">
    <subcellularLocation>
        <location evidence="2">Cell membrane</location>
        <topology evidence="2">Multi-pass membrane protein</topology>
    </subcellularLocation>
</comment>
<dbReference type="SMART" id="SM00091">
    <property type="entry name" value="PAS"/>
    <property type="match status" value="1"/>
</dbReference>
<organism evidence="11 13">
    <name type="scientific">Billgrantia kenyensis</name>
    <dbReference type="NCBI Taxonomy" id="321266"/>
    <lineage>
        <taxon>Bacteria</taxon>
        <taxon>Pseudomonadati</taxon>
        <taxon>Pseudomonadota</taxon>
        <taxon>Gammaproteobacteria</taxon>
        <taxon>Oceanospirillales</taxon>
        <taxon>Halomonadaceae</taxon>
        <taxon>Billgrantia</taxon>
    </lineage>
</organism>
<dbReference type="InterPro" id="IPR000160">
    <property type="entry name" value="GGDEF_dom"/>
</dbReference>
<keyword evidence="3" id="KW-1003">Cell membrane</keyword>
<dbReference type="CDD" id="cd12914">
    <property type="entry name" value="PDC1_DGC_like"/>
    <property type="match status" value="1"/>
</dbReference>
<dbReference type="InterPro" id="IPR001610">
    <property type="entry name" value="PAC"/>
</dbReference>
<dbReference type="NCBIfam" id="TIGR00229">
    <property type="entry name" value="sensory_box"/>
    <property type="match status" value="1"/>
</dbReference>
<comment type="cofactor">
    <cofactor evidence="1">
        <name>Mg(2+)</name>
        <dbReference type="ChEBI" id="CHEBI:18420"/>
    </cofactor>
</comment>
<accession>A0A7V9W1V0</accession>
<dbReference type="InterPro" id="IPR000014">
    <property type="entry name" value="PAS"/>
</dbReference>
<dbReference type="GO" id="GO:0003824">
    <property type="term" value="F:catalytic activity"/>
    <property type="evidence" value="ECO:0007669"/>
    <property type="project" value="UniProtKB-ARBA"/>
</dbReference>
<dbReference type="SUPFAM" id="SSF55785">
    <property type="entry name" value="PYP-like sensor domain (PAS domain)"/>
    <property type="match status" value="1"/>
</dbReference>
<feature type="transmembrane region" description="Helical" evidence="7">
    <location>
        <begin position="268"/>
        <end position="287"/>
    </location>
</feature>
<evidence type="ECO:0000256" key="2">
    <source>
        <dbReference type="ARBA" id="ARBA00004651"/>
    </source>
</evidence>
<dbReference type="InterPro" id="IPR013655">
    <property type="entry name" value="PAS_fold_3"/>
</dbReference>
<dbReference type="InterPro" id="IPR052163">
    <property type="entry name" value="DGC-Regulatory_Protein"/>
</dbReference>
<reference evidence="12 14" key="1">
    <citation type="submission" date="2020-05" db="EMBL/GenBank/DDBJ databases">
        <title>Comparative genomic analysis of denitrifying bacteria from Halomonas genus.</title>
        <authorList>
            <person name="Wang L."/>
            <person name="Shao Z."/>
        </authorList>
    </citation>
    <scope>NUCLEOTIDE SEQUENCE [LARGE SCALE GENOMIC DNA]</scope>
    <source>
        <strain evidence="12 14">DSM 17331</strain>
    </source>
</reference>
<feature type="domain" description="GGDEF" evidence="10">
    <location>
        <begin position="500"/>
        <end position="633"/>
    </location>
</feature>
<reference evidence="11 13" key="2">
    <citation type="submission" date="2020-07" db="EMBL/GenBank/DDBJ databases">
        <title>Identification of Halomonas strains.</title>
        <authorList>
            <person name="Xiao Z."/>
            <person name="Shen J."/>
        </authorList>
    </citation>
    <scope>NUCLEOTIDE SEQUENCE [LARGE SCALE GENOMIC DNA]</scope>
    <source>
        <strain evidence="11 13">DSM 17331</strain>
    </source>
</reference>
<dbReference type="PROSITE" id="PS50887">
    <property type="entry name" value="GGDEF"/>
    <property type="match status" value="1"/>
</dbReference>
<name>A0A7V9W1V0_9GAMM</name>
<evidence type="ECO:0000256" key="5">
    <source>
        <dbReference type="ARBA" id="ARBA00022989"/>
    </source>
</evidence>
<gene>
    <name evidence="11" type="ORF">H1D44_11430</name>
    <name evidence="12" type="ORF">HOP48_14445</name>
</gene>
<sequence length="642" mass="72163">MTWLVTVGAVLMLAWQFGKDLVDEANLAHLRYESQLIANDLTEQVDRRLRALERLERSLRGVEPEELSERLASHQVLLEWFEGLMVTEADGRVMADLPEIPGRAGLETAETEYFNRVRHSPWPYVSRPFTGRVSGDSLVLMLVPRFDEQGSFAGIVGGMVNLSHGGMFRRLEAIRLGENGYVSVLTAGGELLFHPRRYPRVSGVDSFDDSEALELALLGWEGETVANGAGDTPALMAYRQIWPADWVVKVALPQAQVQEPLGDFLIRLWWAWLVLAMLLLVTMRWLVQRLLKPLHRLERQIAQVGAGKRRYLELSTSMQELSQVASSFNRLERERLTALENLRDRQAFLDAVLGSTPLGMFVADLKGHVNYLNPSLLELLGFDVMTTARDWWERIHPDDREGTQDMWRHTLATGSDFVRQLRFLRPDGVTLWVEVHASQVKGNDQPLGFVGMVKDITERRQQEALQRWEAEHDPLTGLLNRRGFERRLEEALAEYAKTGTPSVLILFDLDHFKPINDEGGHAMGDEMLRRVAQVVAWEVRRSDHVARQGGDEFAVLLPSCTLKQAGEIAESLRRAVSEVTVSSAGKVYSITLSMGVTALQEGDDSIEPVLARADQASYQAKAAGRNTVVIAASDEDLVDSLW</sequence>
<evidence type="ECO:0000259" key="10">
    <source>
        <dbReference type="PROSITE" id="PS50887"/>
    </source>
</evidence>
<dbReference type="GO" id="GO:0005886">
    <property type="term" value="C:plasma membrane"/>
    <property type="evidence" value="ECO:0007669"/>
    <property type="project" value="UniProtKB-SubCell"/>
</dbReference>
<dbReference type="FunFam" id="3.30.70.270:FF:000001">
    <property type="entry name" value="Diguanylate cyclase domain protein"/>
    <property type="match status" value="1"/>
</dbReference>
<comment type="caution">
    <text evidence="11">The sequence shown here is derived from an EMBL/GenBank/DDBJ whole genome shotgun (WGS) entry which is preliminary data.</text>
</comment>
<evidence type="ECO:0000313" key="11">
    <source>
        <dbReference type="EMBL" id="MBA2779503.1"/>
    </source>
</evidence>
<proteinExistence type="predicted"/>
<dbReference type="CDD" id="cd01949">
    <property type="entry name" value="GGDEF"/>
    <property type="match status" value="1"/>
</dbReference>
<evidence type="ECO:0000256" key="7">
    <source>
        <dbReference type="SAM" id="Phobius"/>
    </source>
</evidence>
<dbReference type="SUPFAM" id="SSF55073">
    <property type="entry name" value="Nucleotide cyclase"/>
    <property type="match status" value="1"/>
</dbReference>
<dbReference type="Pfam" id="PF00990">
    <property type="entry name" value="GGDEF"/>
    <property type="match status" value="1"/>
</dbReference>
<dbReference type="EMBL" id="JABFUB010000012">
    <property type="protein sequence ID" value="MCG6662736.1"/>
    <property type="molecule type" value="Genomic_DNA"/>
</dbReference>
<dbReference type="Proteomes" id="UP000518091">
    <property type="component" value="Unassembled WGS sequence"/>
</dbReference>
<dbReference type="InterPro" id="IPR035965">
    <property type="entry name" value="PAS-like_dom_sf"/>
</dbReference>
<evidence type="ECO:0000313" key="12">
    <source>
        <dbReference type="EMBL" id="MCG6662736.1"/>
    </source>
</evidence>
<evidence type="ECO:0000256" key="6">
    <source>
        <dbReference type="ARBA" id="ARBA00023136"/>
    </source>
</evidence>
<evidence type="ECO:0000256" key="1">
    <source>
        <dbReference type="ARBA" id="ARBA00001946"/>
    </source>
</evidence>
<protein>
    <submittedName>
        <fullName evidence="11">Diguanylate cyclase</fullName>
    </submittedName>
</protein>
<feature type="domain" description="PAC" evidence="9">
    <location>
        <begin position="417"/>
        <end position="468"/>
    </location>
</feature>
<dbReference type="Proteomes" id="UP000814353">
    <property type="component" value="Unassembled WGS sequence"/>
</dbReference>
<dbReference type="SMART" id="SM00086">
    <property type="entry name" value="PAC"/>
    <property type="match status" value="1"/>
</dbReference>
<dbReference type="InterPro" id="IPR029787">
    <property type="entry name" value="Nucleotide_cyclase"/>
</dbReference>
<evidence type="ECO:0000256" key="3">
    <source>
        <dbReference type="ARBA" id="ARBA00022475"/>
    </source>
</evidence>
<keyword evidence="6 7" id="KW-0472">Membrane</keyword>
<dbReference type="CDD" id="cd18774">
    <property type="entry name" value="PDC2_HK_sensor"/>
    <property type="match status" value="1"/>
</dbReference>
<dbReference type="Gene3D" id="6.10.340.10">
    <property type="match status" value="1"/>
</dbReference>